<evidence type="ECO:0000313" key="4">
    <source>
        <dbReference type="EMBL" id="MPR37392.1"/>
    </source>
</evidence>
<feature type="transmembrane region" description="Helical" evidence="2">
    <location>
        <begin position="203"/>
        <end position="221"/>
    </location>
</feature>
<feature type="transmembrane region" description="Helical" evidence="2">
    <location>
        <begin position="175"/>
        <end position="197"/>
    </location>
</feature>
<dbReference type="GO" id="GO:0030255">
    <property type="term" value="P:protein secretion by the type IV secretion system"/>
    <property type="evidence" value="ECO:0007669"/>
    <property type="project" value="InterPro"/>
</dbReference>
<keyword evidence="5" id="KW-1185">Reference proteome</keyword>
<feature type="domain" description="Conjugative transposon TraJ C-terminal" evidence="3">
    <location>
        <begin position="26"/>
        <end position="343"/>
    </location>
</feature>
<proteinExistence type="predicted"/>
<name>A0A7C9FTU9_9BACT</name>
<dbReference type="RefSeq" id="WP_152766837.1">
    <property type="nucleotide sequence ID" value="NZ_WHLY01000004.1"/>
</dbReference>
<keyword evidence="2" id="KW-1133">Transmembrane helix</keyword>
<dbReference type="InterPro" id="IPR012424">
    <property type="entry name" value="Conjugative_transposon_TraJ_C"/>
</dbReference>
<dbReference type="Proteomes" id="UP000479293">
    <property type="component" value="Unassembled WGS sequence"/>
</dbReference>
<comment type="caution">
    <text evidence="4">The sequence shown here is derived from an EMBL/GenBank/DDBJ whole genome shotgun (WGS) entry which is preliminary data.</text>
</comment>
<gene>
    <name evidence="4" type="ORF">GBK04_29720</name>
</gene>
<evidence type="ECO:0000256" key="2">
    <source>
        <dbReference type="SAM" id="Phobius"/>
    </source>
</evidence>
<protein>
    <recommendedName>
        <fullName evidence="3">Conjugative transposon TraJ C-terminal domain-containing protein</fullName>
    </recommendedName>
</protein>
<keyword evidence="2" id="KW-0472">Membrane</keyword>
<sequence length="432" mass="46559">MSILSILAFGSTDLLKVIDAMYAKEIAENTYNSGIGVELMNASRAIAGIAGLFYIASKISSQIIRNEGINFIPLLRPFALMILIGLVPQITTLIDTTFQKVAVAAQADNESVKNRVAMLQKKREDAVKKKWKQIEDNDDAYAMEFGEPGDDMFAAVTKSFNIAVGKMSDDFKSALYDFTQSMLSLLGDIAYIILYLISAVYRIILRIVAPLAIAFAIFDGLSNNVLEWFGKYVNYALLPMVAGIYQNIAVTLNMGFLDEMMASGDMSTTLPSQDPFAFGLVYTGVLIILLVLYMQIPSITNMIMVVGGSSGMIQGLTGKIASSTNSAGRFGSKRISSGTMATSVLGTSGPIGSIIKDTAINRMGGGGGGGLPVSGDFSRLPGGRLVVFQITQSRATNGKKINLRELYENSVGGNRDFDTFIDDDNRLCCLVL</sequence>
<accession>A0A7C9FTU9</accession>
<keyword evidence="2" id="KW-0812">Transmembrane</keyword>
<evidence type="ECO:0000256" key="1">
    <source>
        <dbReference type="SAM" id="Coils"/>
    </source>
</evidence>
<evidence type="ECO:0000313" key="5">
    <source>
        <dbReference type="Proteomes" id="UP000479293"/>
    </source>
</evidence>
<dbReference type="AlphaFoldDB" id="A0A7C9FTU9"/>
<organism evidence="4 5">
    <name type="scientific">Salmonirosea aquatica</name>
    <dbReference type="NCBI Taxonomy" id="2654236"/>
    <lineage>
        <taxon>Bacteria</taxon>
        <taxon>Pseudomonadati</taxon>
        <taxon>Bacteroidota</taxon>
        <taxon>Cytophagia</taxon>
        <taxon>Cytophagales</taxon>
        <taxon>Spirosomataceae</taxon>
        <taxon>Salmonirosea</taxon>
    </lineage>
</organism>
<dbReference type="Pfam" id="PF07863">
    <property type="entry name" value="CtnDOT_TraJ"/>
    <property type="match status" value="1"/>
</dbReference>
<dbReference type="EMBL" id="WHLY01000004">
    <property type="protein sequence ID" value="MPR37392.1"/>
    <property type="molecule type" value="Genomic_DNA"/>
</dbReference>
<keyword evidence="1" id="KW-0175">Coiled coil</keyword>
<feature type="coiled-coil region" evidence="1">
    <location>
        <begin position="102"/>
        <end position="129"/>
    </location>
</feature>
<feature type="transmembrane region" description="Helical" evidence="2">
    <location>
        <begin position="276"/>
        <end position="294"/>
    </location>
</feature>
<reference evidence="4 5" key="1">
    <citation type="submission" date="2019-10" db="EMBL/GenBank/DDBJ databases">
        <title>Draft Genome Sequence of Cytophagaceae sp. SJW1-29.</title>
        <authorList>
            <person name="Choi A."/>
        </authorList>
    </citation>
    <scope>NUCLEOTIDE SEQUENCE [LARGE SCALE GENOMIC DNA]</scope>
    <source>
        <strain evidence="4 5">SJW1-29</strain>
    </source>
</reference>
<evidence type="ECO:0000259" key="3">
    <source>
        <dbReference type="Pfam" id="PF07863"/>
    </source>
</evidence>
<feature type="transmembrane region" description="Helical" evidence="2">
    <location>
        <begin position="233"/>
        <end position="256"/>
    </location>
</feature>
<dbReference type="GO" id="GO:0016020">
    <property type="term" value="C:membrane"/>
    <property type="evidence" value="ECO:0007669"/>
    <property type="project" value="UniProtKB-SubCell"/>
</dbReference>